<dbReference type="STRING" id="1333998.M2A_3112"/>
<gene>
    <name evidence="2" type="ORF">M2A_3112</name>
</gene>
<evidence type="ECO:0000256" key="1">
    <source>
        <dbReference type="SAM" id="SignalP"/>
    </source>
</evidence>
<feature type="chain" id="PRO_5001755129" evidence="1">
    <location>
        <begin position="22"/>
        <end position="397"/>
    </location>
</feature>
<dbReference type="Proteomes" id="UP000028702">
    <property type="component" value="Unassembled WGS sequence"/>
</dbReference>
<reference evidence="2 3" key="1">
    <citation type="submission" date="2014-07" db="EMBL/GenBank/DDBJ databases">
        <title>Tepidicaulis marinum gen. nov., sp. nov., a novel marine bacterium denitrifying nitrate to nitrous oxide strictly under microaerobic conditions.</title>
        <authorList>
            <person name="Takeuchi M."/>
            <person name="Yamagishi T."/>
            <person name="Kamagata Y."/>
            <person name="Oshima K."/>
            <person name="Hattori M."/>
            <person name="Katayama T."/>
            <person name="Hanada S."/>
            <person name="Tamaki H."/>
            <person name="Marumo K."/>
            <person name="Maeda H."/>
            <person name="Nedachi M."/>
            <person name="Iwasaki W."/>
            <person name="Suwa Y."/>
            <person name="Sakata S."/>
        </authorList>
    </citation>
    <scope>NUCLEOTIDE SEQUENCE [LARGE SCALE GENOMIC DNA]</scope>
    <source>
        <strain evidence="2 3">MA2</strain>
    </source>
</reference>
<comment type="caution">
    <text evidence="2">The sequence shown here is derived from an EMBL/GenBank/DDBJ whole genome shotgun (WGS) entry which is preliminary data.</text>
</comment>
<dbReference type="eggNOG" id="ENOG5032V2C">
    <property type="taxonomic scope" value="Bacteria"/>
</dbReference>
<name>A0A081BEZ5_9HYPH</name>
<evidence type="ECO:0000313" key="3">
    <source>
        <dbReference type="Proteomes" id="UP000028702"/>
    </source>
</evidence>
<organism evidence="2 3">
    <name type="scientific">Tepidicaulis marinus</name>
    <dbReference type="NCBI Taxonomy" id="1333998"/>
    <lineage>
        <taxon>Bacteria</taxon>
        <taxon>Pseudomonadati</taxon>
        <taxon>Pseudomonadota</taxon>
        <taxon>Alphaproteobacteria</taxon>
        <taxon>Hyphomicrobiales</taxon>
        <taxon>Parvibaculaceae</taxon>
        <taxon>Tepidicaulis</taxon>
    </lineage>
</organism>
<accession>A0A081BEZ5</accession>
<dbReference type="Gene3D" id="2.60.40.10">
    <property type="entry name" value="Immunoglobulins"/>
    <property type="match status" value="1"/>
</dbReference>
<dbReference type="EMBL" id="BBIO01000022">
    <property type="protein sequence ID" value="GAK46613.1"/>
    <property type="molecule type" value="Genomic_DNA"/>
</dbReference>
<proteinExistence type="predicted"/>
<evidence type="ECO:0000313" key="2">
    <source>
        <dbReference type="EMBL" id="GAK46613.1"/>
    </source>
</evidence>
<dbReference type="InterPro" id="IPR013783">
    <property type="entry name" value="Ig-like_fold"/>
</dbReference>
<feature type="signal peptide" evidence="1">
    <location>
        <begin position="1"/>
        <end position="21"/>
    </location>
</feature>
<dbReference type="RefSeq" id="WP_045449390.1">
    <property type="nucleotide sequence ID" value="NZ_BBIO01000022.1"/>
</dbReference>
<keyword evidence="1" id="KW-0732">Signal</keyword>
<dbReference type="AlphaFoldDB" id="A0A081BEZ5"/>
<protein>
    <submittedName>
        <fullName evidence="2">ATPase</fullName>
    </submittedName>
</protein>
<sequence>MLRALLGALVVLALLGTRAEAEVTSVSAAALPAAVPATGGGAVTVNWTVQRLGPRTGGQPSTVRSAQAEIWAGGNRIAVLPGLLQQVSNPPVGTPETLSFSETLMITPAIARQIARASGPALIVREFTDVGTAPAVGAFGSAASGNAALSVSGNAQGALSLRRIELSFEDGSRTGIFNTGAGPRVVAEIAYTSSGILEAEWRAARVEGGGNFERSLGIVRQQLSSAGRGQVRLLSPKLPDDMAGLYEVRLVVRRPVLNFDLPRLRYYISPEEGGRVLGEISLIGPDEGTRVTPATIFAWEPAAGAEAYQVEIFPLAPDGASAGMRAPASAELLLGAFDLDTPLAAGKLVPGTASRTRLSDISFARLEPGETYRWRVRAIDGGGRVIARSPLRFFKAP</sequence>
<keyword evidence="3" id="KW-1185">Reference proteome</keyword>